<dbReference type="OrthoDB" id="58683at2759"/>
<evidence type="ECO:0000313" key="2">
    <source>
        <dbReference type="Proteomes" id="UP000193411"/>
    </source>
</evidence>
<dbReference type="PANTHER" id="PTHR46586:SF3">
    <property type="entry name" value="ANKYRIN REPEAT-CONTAINING PROTEIN"/>
    <property type="match status" value="1"/>
</dbReference>
<dbReference type="Proteomes" id="UP000193411">
    <property type="component" value="Unassembled WGS sequence"/>
</dbReference>
<evidence type="ECO:0000313" key="1">
    <source>
        <dbReference type="EMBL" id="ORZ34383.1"/>
    </source>
</evidence>
<gene>
    <name evidence="1" type="ORF">BCR44DRAFT_1436584</name>
</gene>
<comment type="caution">
    <text evidence="1">The sequence shown here is derived from an EMBL/GenBank/DDBJ whole genome shotgun (WGS) entry which is preliminary data.</text>
</comment>
<dbReference type="AlphaFoldDB" id="A0A1Y2HL07"/>
<reference evidence="1 2" key="1">
    <citation type="submission" date="2016-07" db="EMBL/GenBank/DDBJ databases">
        <title>Pervasive Adenine N6-methylation of Active Genes in Fungi.</title>
        <authorList>
            <consortium name="DOE Joint Genome Institute"/>
            <person name="Mondo S.J."/>
            <person name="Dannebaum R.O."/>
            <person name="Kuo R.C."/>
            <person name="Labutti K."/>
            <person name="Haridas S."/>
            <person name="Kuo A."/>
            <person name="Salamov A."/>
            <person name="Ahrendt S.R."/>
            <person name="Lipzen A."/>
            <person name="Sullivan W."/>
            <person name="Andreopoulos W.B."/>
            <person name="Clum A."/>
            <person name="Lindquist E."/>
            <person name="Daum C."/>
            <person name="Ramamoorthy G.K."/>
            <person name="Gryganskyi A."/>
            <person name="Culley D."/>
            <person name="Magnuson J.K."/>
            <person name="James T.Y."/>
            <person name="O'Malley M.A."/>
            <person name="Stajich J.E."/>
            <person name="Spatafora J.W."/>
            <person name="Visel A."/>
            <person name="Grigoriev I.V."/>
        </authorList>
    </citation>
    <scope>NUCLEOTIDE SEQUENCE [LARGE SCALE GENOMIC DNA]</scope>
    <source>
        <strain evidence="1 2">PL171</strain>
    </source>
</reference>
<accession>A0A1Y2HL07</accession>
<proteinExistence type="predicted"/>
<sequence length="596" mass="66708">DCNHVSPHDVAPNLPIELAQEVLVAAIRSTRILHASHDGSANLVPYLNVLGPRSQFPNITYTAINKCWWIHLDHASERGNIDLANLLVAMSTSYPFRPLQYTPKAIDLASANGHLDMLKWWTDVARGKHGLRLVFSPEATCCAKSVAILDWWETESGLPKFYPSHCVFACRKGDLDLFHWWSTRADCGIGRDCYHEAIVGEHHHMLEAYGPGPHYCHLDTADEALELGDVVALQWLADNTDQALSWGSDGPKEPVVVPVFKSGKLEAVKWVLDYLERDEFVFGQGLADLQEWAELAAGSGSVDLLEWVLSDESGIGNESTRFELKSIQVSDAIGRGHIPVLEWCLARGYKLEYDAVAFVNRVEVLQWLKQHDLPLKCNIAAVVETACRSGAIDVLRFWHEHQPDTLEPTRDALAGACYKDQVDVFRFLSTIPTGKSVLAKLDEPAFRQACLFGATRVLQWWLHESGVPLPLQELDRLSAQALQSHASNEPAPATRGGDVQLRSYYNVKTIQFDDCNPRNRSVLDVASMRGDIGMLDWWKQYISQRSAGRCQGHLAVLEWWQASGLEAKECGPEFELTWAAAKWWEEQGLVGDNEKV</sequence>
<dbReference type="InterPro" id="IPR036770">
    <property type="entry name" value="Ankyrin_rpt-contain_sf"/>
</dbReference>
<dbReference type="InterPro" id="IPR052050">
    <property type="entry name" value="SecEffector_AnkRepeat"/>
</dbReference>
<dbReference type="EMBL" id="MCFL01000029">
    <property type="protein sequence ID" value="ORZ34383.1"/>
    <property type="molecule type" value="Genomic_DNA"/>
</dbReference>
<name>A0A1Y2HL07_9FUNG</name>
<dbReference type="PANTHER" id="PTHR46586">
    <property type="entry name" value="ANKYRIN REPEAT-CONTAINING PROTEIN"/>
    <property type="match status" value="1"/>
</dbReference>
<organism evidence="1 2">
    <name type="scientific">Catenaria anguillulae PL171</name>
    <dbReference type="NCBI Taxonomy" id="765915"/>
    <lineage>
        <taxon>Eukaryota</taxon>
        <taxon>Fungi</taxon>
        <taxon>Fungi incertae sedis</taxon>
        <taxon>Blastocladiomycota</taxon>
        <taxon>Blastocladiomycetes</taxon>
        <taxon>Blastocladiales</taxon>
        <taxon>Catenariaceae</taxon>
        <taxon>Catenaria</taxon>
    </lineage>
</organism>
<keyword evidence="2" id="KW-1185">Reference proteome</keyword>
<evidence type="ECO:0008006" key="3">
    <source>
        <dbReference type="Google" id="ProtNLM"/>
    </source>
</evidence>
<protein>
    <recommendedName>
        <fullName evidence="3">Ankyrin repeat-containing domain protein</fullName>
    </recommendedName>
</protein>
<feature type="non-terminal residue" evidence="1">
    <location>
        <position position="1"/>
    </location>
</feature>
<dbReference type="SUPFAM" id="SSF140860">
    <property type="entry name" value="Pseudo ankyrin repeat-like"/>
    <property type="match status" value="1"/>
</dbReference>
<dbReference type="Gene3D" id="1.25.40.20">
    <property type="entry name" value="Ankyrin repeat-containing domain"/>
    <property type="match status" value="1"/>
</dbReference>